<reference evidence="2 3" key="1">
    <citation type="journal article" date="2013" name="Curr. Biol.">
        <title>The Genome of the Foraminiferan Reticulomyxa filosa.</title>
        <authorList>
            <person name="Glockner G."/>
            <person name="Hulsmann N."/>
            <person name="Schleicher M."/>
            <person name="Noegel A.A."/>
            <person name="Eichinger L."/>
            <person name="Gallinger C."/>
            <person name="Pawlowski J."/>
            <person name="Sierra R."/>
            <person name="Euteneuer U."/>
            <person name="Pillet L."/>
            <person name="Moustafa A."/>
            <person name="Platzer M."/>
            <person name="Groth M."/>
            <person name="Szafranski K."/>
            <person name="Schliwa M."/>
        </authorList>
    </citation>
    <scope>NUCLEOTIDE SEQUENCE [LARGE SCALE GENOMIC DNA]</scope>
</reference>
<comment type="caution">
    <text evidence="2">The sequence shown here is derived from an EMBL/GenBank/DDBJ whole genome shotgun (WGS) entry which is preliminary data.</text>
</comment>
<name>X6NV09_RETFI</name>
<proteinExistence type="predicted"/>
<evidence type="ECO:0000256" key="1">
    <source>
        <dbReference type="SAM" id="MobiDB-lite"/>
    </source>
</evidence>
<accession>X6NV09</accession>
<feature type="region of interest" description="Disordered" evidence="1">
    <location>
        <begin position="59"/>
        <end position="160"/>
    </location>
</feature>
<feature type="compositionally biased region" description="Basic and acidic residues" evidence="1">
    <location>
        <begin position="145"/>
        <end position="160"/>
    </location>
</feature>
<protein>
    <submittedName>
        <fullName evidence="2">Kid domain containing protein</fullName>
    </submittedName>
</protein>
<dbReference type="Proteomes" id="UP000023152">
    <property type="component" value="Unassembled WGS sequence"/>
</dbReference>
<keyword evidence="3" id="KW-1185">Reference proteome</keyword>
<feature type="compositionally biased region" description="Basic and acidic residues" evidence="1">
    <location>
        <begin position="78"/>
        <end position="104"/>
    </location>
</feature>
<feature type="compositionally biased region" description="Low complexity" evidence="1">
    <location>
        <begin position="111"/>
        <end position="131"/>
    </location>
</feature>
<dbReference type="AlphaFoldDB" id="X6NV09"/>
<evidence type="ECO:0000313" key="2">
    <source>
        <dbReference type="EMBL" id="ETO30145.1"/>
    </source>
</evidence>
<gene>
    <name evidence="2" type="ORF">RFI_06975</name>
</gene>
<organism evidence="2 3">
    <name type="scientific">Reticulomyxa filosa</name>
    <dbReference type="NCBI Taxonomy" id="46433"/>
    <lineage>
        <taxon>Eukaryota</taxon>
        <taxon>Sar</taxon>
        <taxon>Rhizaria</taxon>
        <taxon>Retaria</taxon>
        <taxon>Foraminifera</taxon>
        <taxon>Monothalamids</taxon>
        <taxon>Reticulomyxidae</taxon>
        <taxon>Reticulomyxa</taxon>
    </lineage>
</organism>
<sequence length="241" mass="27914">MDFWEKKTEVMKVEPKGIKMEGSRRMNEVMKIEIESTVGGGSLHDKYESNMEDSRLQPCLNAGNQDMEESSSDVPLTKLERYQDREMIVKKEKDQDKSMLKNEGNDDSSDDNNANINAININTNVNINNKCNDSHDNSNDNENDNNNRSKGGEEKDTQIQKLGRENKEMKEMINQMEGKLHQLKSVQNLETLSLQRELKVSSQRAYEAEAKNIEYKDRIRSIVRQERENKKKKKKKRGIAN</sequence>
<evidence type="ECO:0000313" key="3">
    <source>
        <dbReference type="Proteomes" id="UP000023152"/>
    </source>
</evidence>
<dbReference type="EMBL" id="ASPP01005655">
    <property type="protein sequence ID" value="ETO30145.1"/>
    <property type="molecule type" value="Genomic_DNA"/>
</dbReference>